<evidence type="ECO:0000313" key="3">
    <source>
        <dbReference type="Proteomes" id="UP001165090"/>
    </source>
</evidence>
<feature type="region of interest" description="Disordered" evidence="1">
    <location>
        <begin position="315"/>
        <end position="341"/>
    </location>
</feature>
<proteinExistence type="predicted"/>
<feature type="compositionally biased region" description="Polar residues" evidence="1">
    <location>
        <begin position="886"/>
        <end position="916"/>
    </location>
</feature>
<name>A0ABQ5SHC0_9CHLO</name>
<feature type="region of interest" description="Disordered" evidence="1">
    <location>
        <begin position="566"/>
        <end position="625"/>
    </location>
</feature>
<feature type="compositionally biased region" description="Low complexity" evidence="1">
    <location>
        <begin position="173"/>
        <end position="203"/>
    </location>
</feature>
<evidence type="ECO:0000256" key="1">
    <source>
        <dbReference type="SAM" id="MobiDB-lite"/>
    </source>
</evidence>
<feature type="region of interest" description="Disordered" evidence="1">
    <location>
        <begin position="766"/>
        <end position="785"/>
    </location>
</feature>
<accession>A0ABQ5SHC0</accession>
<dbReference type="Proteomes" id="UP001165090">
    <property type="component" value="Unassembled WGS sequence"/>
</dbReference>
<feature type="compositionally biased region" description="Polar residues" evidence="1">
    <location>
        <begin position="372"/>
        <end position="381"/>
    </location>
</feature>
<gene>
    <name evidence="2" type="ORF">VaNZ11_013896</name>
</gene>
<protein>
    <submittedName>
        <fullName evidence="2">Uncharacterized protein</fullName>
    </submittedName>
</protein>
<feature type="compositionally biased region" description="Low complexity" evidence="1">
    <location>
        <begin position="578"/>
        <end position="595"/>
    </location>
</feature>
<feature type="non-terminal residue" evidence="2">
    <location>
        <position position="947"/>
    </location>
</feature>
<dbReference type="EMBL" id="BSDZ01000086">
    <property type="protein sequence ID" value="GLI69316.1"/>
    <property type="molecule type" value="Genomic_DNA"/>
</dbReference>
<feature type="compositionally biased region" description="Pro residues" evidence="1">
    <location>
        <begin position="204"/>
        <end position="215"/>
    </location>
</feature>
<reference evidence="2 3" key="1">
    <citation type="journal article" date="2023" name="IScience">
        <title>Expanded male sex-determining region conserved during the evolution of homothallism in the green alga Volvox.</title>
        <authorList>
            <person name="Yamamoto K."/>
            <person name="Matsuzaki R."/>
            <person name="Mahakham W."/>
            <person name="Heman W."/>
            <person name="Sekimoto H."/>
            <person name="Kawachi M."/>
            <person name="Minakuchi Y."/>
            <person name="Toyoda A."/>
            <person name="Nozaki H."/>
        </authorList>
    </citation>
    <scope>NUCLEOTIDE SEQUENCE [LARGE SCALE GENOMIC DNA]</scope>
    <source>
        <strain evidence="2 3">NIES-4468</strain>
    </source>
</reference>
<feature type="region of interest" description="Disordered" evidence="1">
    <location>
        <begin position="363"/>
        <end position="416"/>
    </location>
</feature>
<keyword evidence="3" id="KW-1185">Reference proteome</keyword>
<feature type="compositionally biased region" description="Low complexity" evidence="1">
    <location>
        <begin position="771"/>
        <end position="785"/>
    </location>
</feature>
<feature type="region of interest" description="Disordered" evidence="1">
    <location>
        <begin position="886"/>
        <end position="930"/>
    </location>
</feature>
<feature type="region of interest" description="Disordered" evidence="1">
    <location>
        <begin position="163"/>
        <end position="241"/>
    </location>
</feature>
<evidence type="ECO:0000313" key="2">
    <source>
        <dbReference type="EMBL" id="GLI69316.1"/>
    </source>
</evidence>
<sequence length="947" mass="97291">MQPARDFPAFGEADVIGGGFRVSSFPSNAGYNRHIANQPPQQRSHDRLEPRLLTHLTKQRFTNRSNSYAQYGPYVYHEILPSAGDQAEPTISQEVHASISPYGNRAAGSRAAIGGSHSPAQSSDGAAAGAVAAYHQTAAAVAAAGAAAAAAALPYPPPPDVTFILSQRGNPGRQSVSASRAAQAPGHVVTSVYPTSPPSSKQISPPPPPPPPPPRQEQRQSTDVAAATAEDGDIEAPDSPLKGVVIRSAVASPPTTTAAAAASAAGTLAAAEAWLAAVADQVGFPDVPVAGSAAAAAESFRDITLLPRRQISAAETGAGGAPPMDADAAELPPTPTAVAGANVPSLAGTAETQFRVGASVDSLPPMGLRVPSPQQHLSDSIQGPLPGGSSPKPRDGGSQLPISMGPGATPSGVLSSSATEILRPQSPAVYGSVFRRPATAAAAVPYTSPVPAMNRPQARLVRDAGRAPSQAYGYSVAAGTVINSSSTAAPPAGERQAEVLTIHPPHWESMSQLEADPSYVHYPTITAKGEFGGSVPHPRSVGTFFPPAPQAGPSWRSYLMRSRLSAPGSRGSADWPRSSSAMAAASRAPAASSQADPVGPVNARHPTGTSGARYEAGYRQTGPPTSKRWLWESRAALAAEARGMRAAARLLRAENRRLADEVAALDDSVEGLAQGVLSPEFVRLHAESVERRLEFAEQYAPLVAARGNSRAPHAFHMGPHATEAEAVAAAAAEAAAEVYVDAAAVEAAVAASAAFATAAAEEARLSDHVQARPSSAPPASDSAAAAAPATLGHMGTGGVHGVGTSLDYGRGRGVYGDRAYGGRAPSRSQFRYIAPEELRLRRDLLAELRLRRQLSNALEDSRSAVLDLALPMGSDTDEMIQLIQAVRQQQRSSAGHETSANRQESTNNDNGSGTDPSPQPDAPTAGVLAAMAPVQRHVSFAAGTRGG</sequence>
<organism evidence="2 3">
    <name type="scientific">Volvox africanus</name>
    <dbReference type="NCBI Taxonomy" id="51714"/>
    <lineage>
        <taxon>Eukaryota</taxon>
        <taxon>Viridiplantae</taxon>
        <taxon>Chlorophyta</taxon>
        <taxon>core chlorophytes</taxon>
        <taxon>Chlorophyceae</taxon>
        <taxon>CS clade</taxon>
        <taxon>Chlamydomonadales</taxon>
        <taxon>Volvocaceae</taxon>
        <taxon>Volvox</taxon>
    </lineage>
</organism>
<comment type="caution">
    <text evidence="2">The sequence shown here is derived from an EMBL/GenBank/DDBJ whole genome shotgun (WGS) entry which is preliminary data.</text>
</comment>